<dbReference type="Proteomes" id="UP000287649">
    <property type="component" value="Unassembled WGS sequence"/>
</dbReference>
<evidence type="ECO:0000313" key="9">
    <source>
        <dbReference type="Proteomes" id="UP000287649"/>
    </source>
</evidence>
<feature type="transmembrane region" description="Helical" evidence="6">
    <location>
        <begin position="337"/>
        <end position="360"/>
    </location>
</feature>
<evidence type="ECO:0000313" key="8">
    <source>
        <dbReference type="EMBL" id="RUO56586.1"/>
    </source>
</evidence>
<evidence type="ECO:0000256" key="4">
    <source>
        <dbReference type="ARBA" id="ARBA00022989"/>
    </source>
</evidence>
<comment type="subcellular location">
    <subcellularLocation>
        <location evidence="1">Cell membrane</location>
        <topology evidence="1">Multi-pass membrane protein</topology>
    </subcellularLocation>
</comment>
<evidence type="ECO:0000259" key="7">
    <source>
        <dbReference type="Pfam" id="PF03553"/>
    </source>
</evidence>
<proteinExistence type="predicted"/>
<dbReference type="PANTHER" id="PTHR43478">
    <property type="entry name" value="NA+/H+ ANTIPORTER-RELATED"/>
    <property type="match status" value="1"/>
</dbReference>
<name>A0A432Y6X2_9GAMM</name>
<dbReference type="PANTHER" id="PTHR43478:SF1">
    <property type="entry name" value="NA+_H+ ANTIPORTER NHAC-LIKE C-TERMINAL DOMAIN-CONTAINING PROTEIN"/>
    <property type="match status" value="1"/>
</dbReference>
<feature type="transmembrane region" description="Helical" evidence="6">
    <location>
        <begin position="68"/>
        <end position="92"/>
    </location>
</feature>
<feature type="transmembrane region" description="Helical" evidence="6">
    <location>
        <begin position="314"/>
        <end position="331"/>
    </location>
</feature>
<reference evidence="9" key="1">
    <citation type="journal article" date="2018" name="Front. Microbiol.">
        <title>Genome-Based Analysis Reveals the Taxonomy and Diversity of the Family Idiomarinaceae.</title>
        <authorList>
            <person name="Liu Y."/>
            <person name="Lai Q."/>
            <person name="Shao Z."/>
        </authorList>
    </citation>
    <scope>NUCLEOTIDE SEQUENCE [LARGE SCALE GENOMIC DNA]</scope>
    <source>
        <strain evidence="9">PO-M2</strain>
    </source>
</reference>
<feature type="domain" description="Na+/H+ antiporter NhaC-like C-terminal" evidence="7">
    <location>
        <begin position="185"/>
        <end position="454"/>
    </location>
</feature>
<keyword evidence="3 6" id="KW-0812">Transmembrane</keyword>
<keyword evidence="5 6" id="KW-0472">Membrane</keyword>
<evidence type="ECO:0000256" key="6">
    <source>
        <dbReference type="SAM" id="Phobius"/>
    </source>
</evidence>
<organism evidence="8 9">
    <name type="scientific">Pseudidiomarina homiensis</name>
    <dbReference type="NCBI Taxonomy" id="364198"/>
    <lineage>
        <taxon>Bacteria</taxon>
        <taxon>Pseudomonadati</taxon>
        <taxon>Pseudomonadota</taxon>
        <taxon>Gammaproteobacteria</taxon>
        <taxon>Alteromonadales</taxon>
        <taxon>Idiomarinaceae</taxon>
        <taxon>Pseudidiomarina</taxon>
    </lineage>
</organism>
<evidence type="ECO:0000256" key="2">
    <source>
        <dbReference type="ARBA" id="ARBA00022475"/>
    </source>
</evidence>
<feature type="transmembrane region" description="Helical" evidence="6">
    <location>
        <begin position="438"/>
        <end position="457"/>
    </location>
</feature>
<dbReference type="Pfam" id="PF03553">
    <property type="entry name" value="Na_H_antiporter"/>
    <property type="match status" value="1"/>
</dbReference>
<dbReference type="RefSeq" id="WP_126771957.1">
    <property type="nucleotide sequence ID" value="NZ_JANQBU010000001.1"/>
</dbReference>
<accession>A0A432Y6X2</accession>
<dbReference type="InterPro" id="IPR018461">
    <property type="entry name" value="Na/H_Antiport_NhaC-like_C"/>
</dbReference>
<protein>
    <submittedName>
        <fullName evidence="8">Sodium:proton antiporter</fullName>
    </submittedName>
</protein>
<feature type="transmembrane region" description="Helical" evidence="6">
    <location>
        <begin position="112"/>
        <end position="137"/>
    </location>
</feature>
<gene>
    <name evidence="8" type="ORF">CWI70_07575</name>
</gene>
<feature type="transmembrane region" description="Helical" evidence="6">
    <location>
        <begin position="276"/>
        <end position="293"/>
    </location>
</feature>
<keyword evidence="4 6" id="KW-1133">Transmembrane helix</keyword>
<feature type="transmembrane region" description="Helical" evidence="6">
    <location>
        <begin position="192"/>
        <end position="210"/>
    </location>
</feature>
<feature type="transmembrane region" description="Helical" evidence="6">
    <location>
        <begin position="244"/>
        <end position="264"/>
    </location>
</feature>
<dbReference type="OrthoDB" id="9762978at2"/>
<dbReference type="AlphaFoldDB" id="A0A432Y6X2"/>
<evidence type="ECO:0000256" key="1">
    <source>
        <dbReference type="ARBA" id="ARBA00004651"/>
    </source>
</evidence>
<dbReference type="GO" id="GO:0005886">
    <property type="term" value="C:plasma membrane"/>
    <property type="evidence" value="ECO:0007669"/>
    <property type="project" value="UniProtKB-SubCell"/>
</dbReference>
<evidence type="ECO:0000256" key="3">
    <source>
        <dbReference type="ARBA" id="ARBA00022692"/>
    </source>
</evidence>
<keyword evidence="9" id="KW-1185">Reference proteome</keyword>
<evidence type="ECO:0000256" key="5">
    <source>
        <dbReference type="ARBA" id="ARBA00023136"/>
    </source>
</evidence>
<sequence>MSWMSVLPPLVAIIVVFWRKEVIVALLLAIVTSELLLTWQGGEPLIYTFVATIERIISVFGSAGNTRILIFSLMVGALLAYIRESGGVAATVEALLAKGLGRTKRSASLMTVFTGIFVFIESNLSVLTAGILSRGLFEKLGMSKARLAYIIDSTSAPICILILLNGWGAYILGMLDQQDLPGSSVSTLWSTIPFNFYALVTLIIVFYTAFSGRVHGPMRKLEEQQPEEHKDIPEHVPSNSKARFMLVPLTVMVVGMVAFMFGTGGGDITQGDGSKSVLYATVLACVVAYFMLITSRRNSHKQLVDIGFKGMSELLPLVSIVLLSLALGASLRELGTGVFLAGLVGEFLPLFLIAPMLFIAGALISFTTGTSWGTFAILIPIAAPMILALDLPAPLLLAAVLGGGVFGDHCSPISDTTAVSALASGCDLLEHVRTQLPYALTAGSITLVLYVVTSLVMI</sequence>
<dbReference type="EMBL" id="PIPX01000001">
    <property type="protein sequence ID" value="RUO56586.1"/>
    <property type="molecule type" value="Genomic_DNA"/>
</dbReference>
<feature type="transmembrane region" description="Helical" evidence="6">
    <location>
        <begin position="372"/>
        <end position="389"/>
    </location>
</feature>
<feature type="transmembrane region" description="Helical" evidence="6">
    <location>
        <begin position="149"/>
        <end position="172"/>
    </location>
</feature>
<comment type="caution">
    <text evidence="8">The sequence shown here is derived from an EMBL/GenBank/DDBJ whole genome shotgun (WGS) entry which is preliminary data.</text>
</comment>
<keyword evidence="2" id="KW-1003">Cell membrane</keyword>